<dbReference type="EMBL" id="FOJI01000001">
    <property type="protein sequence ID" value="SEV85681.1"/>
    <property type="molecule type" value="Genomic_DNA"/>
</dbReference>
<organism evidence="2 3">
    <name type="scientific">[Clostridium] fimetarium</name>
    <dbReference type="NCBI Taxonomy" id="99656"/>
    <lineage>
        <taxon>Bacteria</taxon>
        <taxon>Bacillati</taxon>
        <taxon>Bacillota</taxon>
        <taxon>Clostridia</taxon>
        <taxon>Lachnospirales</taxon>
        <taxon>Lachnospiraceae</taxon>
    </lineage>
</organism>
<accession>A0A1I0ME39</accession>
<keyword evidence="1" id="KW-0812">Transmembrane</keyword>
<feature type="transmembrane region" description="Helical" evidence="1">
    <location>
        <begin position="43"/>
        <end position="67"/>
    </location>
</feature>
<sequence>MNIKRDLDRIHTKDSWIESTLSRVDQMEQEKGKNMKKKKSKMSIRVVVAAATITVLSVGTVFGYNYVQRTKNNNYESLNTAKSMDHLSGSADNGVTLETVGTTVSNKDISIECTSYKAEDHTVYIGLYVKTADGSALFDETENKVAVLARSRFDNISVAIDGEPYVAYVTEGKTTQNILYVEQNQPTGKNCRIQMVGDGGDPSCMQYELVYSNNEIDLSGKKLSFQVSKFGADFEVFSDIGFTADNVSVLLESGTPADESAFVVEDNAKKYEGIGYELLPGNNKIYFSDRYSGCYIDNFGYHKINGYNNTQTFYMTVVCDSDQAREALSKMTFQNIITGSTVCYEKKVLSDGRIQFTYNVNVDRKYSRTNDGIYIDTTDDYIQNLRLKKLENPGDERVITSDAELSFDVDLAQKDQTAINEISIQPELVVTSENNQTAFKVHTLKLDSMKLTIDGSMQQIPADMKMFGISRQFSPQIIMKNGNVVSAGNGGGGGNIYTGNYSFSWVLPSLVNPKEISQIIWHGTVLYQAQ</sequence>
<dbReference type="OrthoDB" id="1839964at2"/>
<dbReference type="AlphaFoldDB" id="A0A1I0ME39"/>
<proteinExistence type="predicted"/>
<evidence type="ECO:0000256" key="1">
    <source>
        <dbReference type="SAM" id="Phobius"/>
    </source>
</evidence>
<keyword evidence="3" id="KW-1185">Reference proteome</keyword>
<gene>
    <name evidence="2" type="ORF">SAMN05421659_101377</name>
</gene>
<dbReference type="RefSeq" id="WP_092449983.1">
    <property type="nucleotide sequence ID" value="NZ_FOJI01000001.1"/>
</dbReference>
<name>A0A1I0ME39_9FIRM</name>
<reference evidence="2 3" key="1">
    <citation type="submission" date="2016-10" db="EMBL/GenBank/DDBJ databases">
        <authorList>
            <person name="de Groot N.N."/>
        </authorList>
    </citation>
    <scope>NUCLEOTIDE SEQUENCE [LARGE SCALE GENOMIC DNA]</scope>
    <source>
        <strain evidence="2 3">DSM 9179</strain>
    </source>
</reference>
<dbReference type="Proteomes" id="UP000199701">
    <property type="component" value="Unassembled WGS sequence"/>
</dbReference>
<evidence type="ECO:0008006" key="4">
    <source>
        <dbReference type="Google" id="ProtNLM"/>
    </source>
</evidence>
<keyword evidence="1" id="KW-0472">Membrane</keyword>
<evidence type="ECO:0000313" key="3">
    <source>
        <dbReference type="Proteomes" id="UP000199701"/>
    </source>
</evidence>
<protein>
    <recommendedName>
        <fullName evidence="4">DUF4179 domain-containing protein</fullName>
    </recommendedName>
</protein>
<keyword evidence="1" id="KW-1133">Transmembrane helix</keyword>
<evidence type="ECO:0000313" key="2">
    <source>
        <dbReference type="EMBL" id="SEV85681.1"/>
    </source>
</evidence>